<dbReference type="GO" id="GO:0046872">
    <property type="term" value="F:metal ion binding"/>
    <property type="evidence" value="ECO:0007669"/>
    <property type="project" value="UniProtKB-KW"/>
</dbReference>
<reference evidence="4" key="1">
    <citation type="submission" date="2019-02" db="EMBL/GenBank/DDBJ databases">
        <title>Draft genome sequence of Planktothrix agardhii NIES-905.</title>
        <authorList>
            <person name="Yamaguchi H."/>
            <person name="Suzuki S."/>
            <person name="Kawachi M."/>
        </authorList>
    </citation>
    <scope>NUCLEOTIDE SEQUENCE [LARGE SCALE GENOMIC DNA]</scope>
    <source>
        <strain evidence="4">CCAP 1459/11A</strain>
    </source>
</reference>
<dbReference type="Proteomes" id="UP000299794">
    <property type="component" value="Unassembled WGS sequence"/>
</dbReference>
<comment type="caution">
    <text evidence="3">The sequence shown here is derived from an EMBL/GenBank/DDBJ whole genome shotgun (WGS) entry which is preliminary data.</text>
</comment>
<dbReference type="InterPro" id="IPR014710">
    <property type="entry name" value="RmlC-like_jellyroll"/>
</dbReference>
<organism evidence="3 4">
    <name type="scientific">Planktothrix agardhii CCAP 1459/11A</name>
    <dbReference type="NCBI Taxonomy" id="282420"/>
    <lineage>
        <taxon>Bacteria</taxon>
        <taxon>Bacillati</taxon>
        <taxon>Cyanobacteriota</taxon>
        <taxon>Cyanophyceae</taxon>
        <taxon>Oscillatoriophycideae</taxon>
        <taxon>Oscillatoriales</taxon>
        <taxon>Microcoleaceae</taxon>
        <taxon>Planktothrix</taxon>
    </lineage>
</organism>
<evidence type="ECO:0000259" key="2">
    <source>
        <dbReference type="Pfam" id="PF07883"/>
    </source>
</evidence>
<dbReference type="Pfam" id="PF07883">
    <property type="entry name" value="Cupin_2"/>
    <property type="match status" value="1"/>
</dbReference>
<dbReference type="AlphaFoldDB" id="A0A479ZTA7"/>
<feature type="domain" description="Cupin type-2" evidence="2">
    <location>
        <begin position="36"/>
        <end position="105"/>
    </location>
</feature>
<dbReference type="SUPFAM" id="SSF51182">
    <property type="entry name" value="RmlC-like cupins"/>
    <property type="match status" value="1"/>
</dbReference>
<dbReference type="RefSeq" id="WP_237157133.1">
    <property type="nucleotide sequence ID" value="NZ_BJCD01000026.1"/>
</dbReference>
<evidence type="ECO:0000313" key="4">
    <source>
        <dbReference type="Proteomes" id="UP000299794"/>
    </source>
</evidence>
<dbReference type="PANTHER" id="PTHR35848:SF6">
    <property type="entry name" value="CUPIN TYPE-2 DOMAIN-CONTAINING PROTEIN"/>
    <property type="match status" value="1"/>
</dbReference>
<evidence type="ECO:0000313" key="3">
    <source>
        <dbReference type="EMBL" id="GCL34866.1"/>
    </source>
</evidence>
<keyword evidence="1" id="KW-0479">Metal-binding</keyword>
<dbReference type="InterPro" id="IPR051610">
    <property type="entry name" value="GPI/OXD"/>
</dbReference>
<dbReference type="EMBL" id="BJCD01000026">
    <property type="protein sequence ID" value="GCL34866.1"/>
    <property type="molecule type" value="Genomic_DNA"/>
</dbReference>
<dbReference type="InterPro" id="IPR013096">
    <property type="entry name" value="Cupin_2"/>
</dbReference>
<dbReference type="PANTHER" id="PTHR35848">
    <property type="entry name" value="OXALATE-BINDING PROTEIN"/>
    <property type="match status" value="1"/>
</dbReference>
<accession>A0A479ZTA7</accession>
<protein>
    <recommendedName>
        <fullName evidence="2">Cupin type-2 domain-containing protein</fullName>
    </recommendedName>
</protein>
<dbReference type="CDD" id="cd07008">
    <property type="entry name" value="cupin_yp_001338853-like"/>
    <property type="match status" value="1"/>
</dbReference>
<name>A0A479ZTA7_PLAAG</name>
<dbReference type="InterPro" id="IPR011051">
    <property type="entry name" value="RmlC_Cupin_sf"/>
</dbReference>
<sequence>MMQSRIFALEAHVRFSDRVATVTEIIQTENSSIAIWGVKSGQIVQAHCHPDGQDTWVMLRGTLTYYLGNGQTQSLNAGQVAIAEKNQIHGAVNENSEDAVFISIYSAPKIGYEKALP</sequence>
<evidence type="ECO:0000256" key="1">
    <source>
        <dbReference type="ARBA" id="ARBA00022723"/>
    </source>
</evidence>
<gene>
    <name evidence="3" type="ORF">PA905_18450</name>
</gene>
<proteinExistence type="predicted"/>
<dbReference type="Gene3D" id="2.60.120.10">
    <property type="entry name" value="Jelly Rolls"/>
    <property type="match status" value="1"/>
</dbReference>